<proteinExistence type="predicted"/>
<organism evidence="2">
    <name type="scientific">Rhizophora mucronata</name>
    <name type="common">Asiatic mangrove</name>
    <dbReference type="NCBI Taxonomy" id="61149"/>
    <lineage>
        <taxon>Eukaryota</taxon>
        <taxon>Viridiplantae</taxon>
        <taxon>Streptophyta</taxon>
        <taxon>Embryophyta</taxon>
        <taxon>Tracheophyta</taxon>
        <taxon>Spermatophyta</taxon>
        <taxon>Magnoliopsida</taxon>
        <taxon>eudicotyledons</taxon>
        <taxon>Gunneridae</taxon>
        <taxon>Pentapetalae</taxon>
        <taxon>rosids</taxon>
        <taxon>fabids</taxon>
        <taxon>Malpighiales</taxon>
        <taxon>Rhizophoraceae</taxon>
        <taxon>Rhizophora</taxon>
    </lineage>
</organism>
<keyword evidence="1" id="KW-0812">Transmembrane</keyword>
<accession>A0A2P2JGD2</accession>
<keyword evidence="1" id="KW-0472">Membrane</keyword>
<reference evidence="2" key="1">
    <citation type="submission" date="2018-02" db="EMBL/GenBank/DDBJ databases">
        <title>Rhizophora mucronata_Transcriptome.</title>
        <authorList>
            <person name="Meera S.P."/>
            <person name="Sreeshan A."/>
            <person name="Augustine A."/>
        </authorList>
    </citation>
    <scope>NUCLEOTIDE SEQUENCE</scope>
    <source>
        <tissue evidence="2">Leaf</tissue>
    </source>
</reference>
<protein>
    <submittedName>
        <fullName evidence="2">Uncharacterized protein</fullName>
    </submittedName>
</protein>
<dbReference type="AlphaFoldDB" id="A0A2P2JGD2"/>
<evidence type="ECO:0000256" key="1">
    <source>
        <dbReference type="SAM" id="Phobius"/>
    </source>
</evidence>
<feature type="transmembrane region" description="Helical" evidence="1">
    <location>
        <begin position="16"/>
        <end position="35"/>
    </location>
</feature>
<sequence>MQVVCNIIRFRVFHHYWILVTTFLLVHSGPSLGIWKISMF</sequence>
<dbReference type="EMBL" id="GGEC01011986">
    <property type="protein sequence ID" value="MBW92469.1"/>
    <property type="molecule type" value="Transcribed_RNA"/>
</dbReference>
<name>A0A2P2JGD2_RHIMU</name>
<evidence type="ECO:0000313" key="2">
    <source>
        <dbReference type="EMBL" id="MBW92469.1"/>
    </source>
</evidence>
<keyword evidence="1" id="KW-1133">Transmembrane helix</keyword>